<evidence type="ECO:0000256" key="6">
    <source>
        <dbReference type="ARBA" id="ARBA00022642"/>
    </source>
</evidence>
<dbReference type="InterPro" id="IPR004393">
    <property type="entry name" value="NadC"/>
</dbReference>
<name>A0AAU7F5I0_9NEIS</name>
<dbReference type="CDD" id="cd01572">
    <property type="entry name" value="QPRTase"/>
    <property type="match status" value="1"/>
</dbReference>
<evidence type="ECO:0000259" key="14">
    <source>
        <dbReference type="Pfam" id="PF02749"/>
    </source>
</evidence>
<accession>A0AAU7F5I0</accession>
<evidence type="ECO:0000256" key="2">
    <source>
        <dbReference type="ARBA" id="ARBA00004893"/>
    </source>
</evidence>
<evidence type="ECO:0000256" key="12">
    <source>
        <dbReference type="PIRNR" id="PIRNR006250"/>
    </source>
</evidence>
<evidence type="ECO:0000256" key="4">
    <source>
        <dbReference type="ARBA" id="ARBA00011218"/>
    </source>
</evidence>
<dbReference type="GO" id="GO:0034213">
    <property type="term" value="P:quinolinate catabolic process"/>
    <property type="evidence" value="ECO:0007669"/>
    <property type="project" value="TreeGrafter"/>
</dbReference>
<evidence type="ECO:0000256" key="10">
    <source>
        <dbReference type="ARBA" id="ARBA00047445"/>
    </source>
</evidence>
<protein>
    <recommendedName>
        <fullName evidence="11">Probable nicotinate-nucleotide pyrophosphorylase [carboxylating]</fullName>
        <ecNumber evidence="5">2.4.2.19</ecNumber>
    </recommendedName>
    <alternativeName>
        <fullName evidence="9">Quinolinate phosphoribosyltransferase [decarboxylating]</fullName>
    </alternativeName>
</protein>
<evidence type="ECO:0000259" key="13">
    <source>
        <dbReference type="Pfam" id="PF01729"/>
    </source>
</evidence>
<dbReference type="AlphaFoldDB" id="A0AAU7F5I0"/>
<dbReference type="InterPro" id="IPR002638">
    <property type="entry name" value="Quinolinate_PRibosylTrfase_C"/>
</dbReference>
<dbReference type="InterPro" id="IPR037128">
    <property type="entry name" value="Quinolinate_PRibosylTase_N_sf"/>
</dbReference>
<dbReference type="Pfam" id="PF02749">
    <property type="entry name" value="QRPTase_N"/>
    <property type="match status" value="1"/>
</dbReference>
<dbReference type="FunFam" id="3.90.1170.20:FF:000001">
    <property type="entry name" value="Nicotinate-nucleotide diphosphorylase (Carboxylating)"/>
    <property type="match status" value="1"/>
</dbReference>
<evidence type="ECO:0000256" key="9">
    <source>
        <dbReference type="ARBA" id="ARBA00033102"/>
    </source>
</evidence>
<feature type="domain" description="Quinolinate phosphoribosyl transferase C-terminal" evidence="13">
    <location>
        <begin position="112"/>
        <end position="277"/>
    </location>
</feature>
<dbReference type="SUPFAM" id="SSF51690">
    <property type="entry name" value="Nicotinate/Quinolinate PRTase C-terminal domain-like"/>
    <property type="match status" value="1"/>
</dbReference>
<evidence type="ECO:0000256" key="5">
    <source>
        <dbReference type="ARBA" id="ARBA00011944"/>
    </source>
</evidence>
<evidence type="ECO:0000313" key="15">
    <source>
        <dbReference type="EMBL" id="XBL99151.1"/>
    </source>
</evidence>
<comment type="catalytic activity">
    <reaction evidence="10">
        <text>nicotinate beta-D-ribonucleotide + CO2 + diphosphate = quinolinate + 5-phospho-alpha-D-ribose 1-diphosphate + 2 H(+)</text>
        <dbReference type="Rhea" id="RHEA:12733"/>
        <dbReference type="ChEBI" id="CHEBI:15378"/>
        <dbReference type="ChEBI" id="CHEBI:16526"/>
        <dbReference type="ChEBI" id="CHEBI:29959"/>
        <dbReference type="ChEBI" id="CHEBI:33019"/>
        <dbReference type="ChEBI" id="CHEBI:57502"/>
        <dbReference type="ChEBI" id="CHEBI:58017"/>
        <dbReference type="EC" id="2.4.2.19"/>
    </reaction>
</comment>
<dbReference type="Pfam" id="PF01729">
    <property type="entry name" value="QRPTase_C"/>
    <property type="match status" value="1"/>
</dbReference>
<dbReference type="GO" id="GO:0009435">
    <property type="term" value="P:NAD+ biosynthetic process"/>
    <property type="evidence" value="ECO:0007669"/>
    <property type="project" value="InterPro"/>
</dbReference>
<evidence type="ECO:0000256" key="7">
    <source>
        <dbReference type="ARBA" id="ARBA00022676"/>
    </source>
</evidence>
<dbReference type="InterPro" id="IPR027277">
    <property type="entry name" value="NadC/ModD"/>
</dbReference>
<dbReference type="InterPro" id="IPR013785">
    <property type="entry name" value="Aldolase_TIM"/>
</dbReference>
<gene>
    <name evidence="15" type="primary">nadC</name>
    <name evidence="15" type="ORF">ABHF33_08590</name>
</gene>
<dbReference type="SUPFAM" id="SSF54675">
    <property type="entry name" value="Nicotinate/Quinolinate PRTase N-terminal domain-like"/>
    <property type="match status" value="1"/>
</dbReference>
<proteinExistence type="inferred from homology"/>
<keyword evidence="6" id="KW-0662">Pyridine nucleotide biosynthesis</keyword>
<reference evidence="15" key="1">
    <citation type="submission" date="2024-05" db="EMBL/GenBank/DDBJ databases">
        <authorList>
            <person name="Yang L."/>
            <person name="Pan L."/>
        </authorList>
    </citation>
    <scope>NUCLEOTIDE SEQUENCE</scope>
    <source>
        <strain evidence="15">FCG-7</strain>
    </source>
</reference>
<dbReference type="InterPro" id="IPR036068">
    <property type="entry name" value="Nicotinate_pribotase-like_C"/>
</dbReference>
<dbReference type="PANTHER" id="PTHR32179">
    <property type="entry name" value="NICOTINATE-NUCLEOTIDE PYROPHOSPHORYLASE [CARBOXYLATING]"/>
    <property type="match status" value="1"/>
</dbReference>
<keyword evidence="8 12" id="KW-0808">Transferase</keyword>
<evidence type="ECO:0000256" key="11">
    <source>
        <dbReference type="ARBA" id="ARBA00069173"/>
    </source>
</evidence>
<dbReference type="RefSeq" id="WP_348943588.1">
    <property type="nucleotide sequence ID" value="NZ_CP157355.1"/>
</dbReference>
<evidence type="ECO:0000256" key="1">
    <source>
        <dbReference type="ARBA" id="ARBA00003237"/>
    </source>
</evidence>
<evidence type="ECO:0000256" key="8">
    <source>
        <dbReference type="ARBA" id="ARBA00022679"/>
    </source>
</evidence>
<dbReference type="InterPro" id="IPR022412">
    <property type="entry name" value="Quinolinate_PRibosylTrfase_N"/>
</dbReference>
<feature type="domain" description="Quinolinate phosphoribosyl transferase N-terminal" evidence="14">
    <location>
        <begin position="26"/>
        <end position="110"/>
    </location>
</feature>
<organism evidence="15">
    <name type="scientific">Chitinibacter mangrovi</name>
    <dbReference type="NCBI Taxonomy" id="3153927"/>
    <lineage>
        <taxon>Bacteria</taxon>
        <taxon>Pseudomonadati</taxon>
        <taxon>Pseudomonadota</taxon>
        <taxon>Betaproteobacteria</taxon>
        <taxon>Neisseriales</taxon>
        <taxon>Chitinibacteraceae</taxon>
        <taxon>Chitinibacter</taxon>
    </lineage>
</organism>
<dbReference type="KEGG" id="cmav:ABHF33_08590"/>
<sequence length="279" mass="29786">MINLPPQHLIAANVATALAEDIGECDWTAQLIPADQQATARIIVREAAVICGLPWANEVIRQVDASIQVDWKITEGEYVAADQLLCVLQGNARSLLTAERSILNFIQTLSAVATETRRYAEVVAGTKAVVHDTRKTIPGLRRAQKYAVTVGGGANQRMALYDGILIKENHIAAAGSIADALATAQQIAPKHVTIQIEVENLSELQQALDGGAVSVLLDNMSLADMRTAVQMAQGRAVLEASGGVDLTTIRAIAETGVDRISVGKLTKDIQAIDLSMRFS</sequence>
<comment type="subunit">
    <text evidence="4">Hexamer formed by 3 homodimers.</text>
</comment>
<dbReference type="FunFam" id="3.20.20.70:FF:000030">
    <property type="entry name" value="Nicotinate-nucleotide pyrophosphorylase, carboxylating"/>
    <property type="match status" value="1"/>
</dbReference>
<dbReference type="Gene3D" id="3.20.20.70">
    <property type="entry name" value="Aldolase class I"/>
    <property type="match status" value="1"/>
</dbReference>
<keyword evidence="7 12" id="KW-0328">Glycosyltransferase</keyword>
<evidence type="ECO:0000256" key="3">
    <source>
        <dbReference type="ARBA" id="ARBA00009400"/>
    </source>
</evidence>
<comment type="function">
    <text evidence="1">Involved in the catabolism of quinolinic acid (QA).</text>
</comment>
<dbReference type="EC" id="2.4.2.19" evidence="5"/>
<comment type="pathway">
    <text evidence="2">Cofactor biosynthesis; NAD(+) biosynthesis; nicotinate D-ribonucleotide from quinolinate: step 1/1.</text>
</comment>
<dbReference type="PANTHER" id="PTHR32179:SF3">
    <property type="entry name" value="NICOTINATE-NUCLEOTIDE PYROPHOSPHORYLASE [CARBOXYLATING]"/>
    <property type="match status" value="1"/>
</dbReference>
<dbReference type="PIRSF" id="PIRSF006250">
    <property type="entry name" value="NadC_ModD"/>
    <property type="match status" value="1"/>
</dbReference>
<dbReference type="GO" id="GO:0004514">
    <property type="term" value="F:nicotinate-nucleotide diphosphorylase (carboxylating) activity"/>
    <property type="evidence" value="ECO:0007669"/>
    <property type="project" value="UniProtKB-EC"/>
</dbReference>
<dbReference type="Gene3D" id="3.90.1170.20">
    <property type="entry name" value="Quinolinate phosphoribosyl transferase, N-terminal domain"/>
    <property type="match status" value="1"/>
</dbReference>
<dbReference type="EMBL" id="CP157355">
    <property type="protein sequence ID" value="XBL99151.1"/>
    <property type="molecule type" value="Genomic_DNA"/>
</dbReference>
<dbReference type="NCBIfam" id="TIGR00078">
    <property type="entry name" value="nadC"/>
    <property type="match status" value="1"/>
</dbReference>
<comment type="similarity">
    <text evidence="3 12">Belongs to the NadC/ModD family.</text>
</comment>
<dbReference type="GO" id="GO:0005737">
    <property type="term" value="C:cytoplasm"/>
    <property type="evidence" value="ECO:0007669"/>
    <property type="project" value="TreeGrafter"/>
</dbReference>